<reference evidence="1 2" key="1">
    <citation type="submission" date="2024-06" db="EMBL/GenBank/DDBJ databases">
        <title>The Natural Products Discovery Center: Release of the First 8490 Sequenced Strains for Exploring Actinobacteria Biosynthetic Diversity.</title>
        <authorList>
            <person name="Kalkreuter E."/>
            <person name="Kautsar S.A."/>
            <person name="Yang D."/>
            <person name="Bader C.D."/>
            <person name="Teijaro C.N."/>
            <person name="Fluegel L."/>
            <person name="Davis C.M."/>
            <person name="Simpson J.R."/>
            <person name="Lauterbach L."/>
            <person name="Steele A.D."/>
            <person name="Gui C."/>
            <person name="Meng S."/>
            <person name="Li G."/>
            <person name="Viehrig K."/>
            <person name="Ye F."/>
            <person name="Su P."/>
            <person name="Kiefer A.F."/>
            <person name="Nichols A."/>
            <person name="Cepeda A.J."/>
            <person name="Yan W."/>
            <person name="Fan B."/>
            <person name="Jiang Y."/>
            <person name="Adhikari A."/>
            <person name="Zheng C.-J."/>
            <person name="Schuster L."/>
            <person name="Cowan T.M."/>
            <person name="Smanski M.J."/>
            <person name="Chevrette M.G."/>
            <person name="De Carvalho L.P.S."/>
            <person name="Shen B."/>
        </authorList>
    </citation>
    <scope>NUCLEOTIDE SEQUENCE [LARGE SCALE GENOMIC DNA]</scope>
    <source>
        <strain evidence="1 2">NPDC006286</strain>
    </source>
</reference>
<evidence type="ECO:0000313" key="1">
    <source>
        <dbReference type="EMBL" id="MEU0156583.1"/>
    </source>
</evidence>
<accession>A0ABV2VUX7</accession>
<gene>
    <name evidence="1" type="ORF">ABZ071_32830</name>
</gene>
<comment type="caution">
    <text evidence="1">The sequence shown here is derived from an EMBL/GenBank/DDBJ whole genome shotgun (WGS) entry which is preliminary data.</text>
</comment>
<keyword evidence="2" id="KW-1185">Reference proteome</keyword>
<dbReference type="EMBL" id="JBEXRX010000203">
    <property type="protein sequence ID" value="MEU0156583.1"/>
    <property type="molecule type" value="Genomic_DNA"/>
</dbReference>
<protein>
    <submittedName>
        <fullName evidence="1">Uncharacterized protein</fullName>
    </submittedName>
</protein>
<name>A0ABV2VUX7_9ACTN</name>
<proteinExistence type="predicted"/>
<sequence length="142" mass="16228">MDSLQVDARDPQLYLHGQIWVTIDGYDFPERNWTDSPLSFLGSFRAAIRKAVVTGEEADFYFWEGAYFVKIVPRSGGVDIFAVHDIDPDEGGPVEASCVSTLDELGRLYQTEISRLMTWAQKRQEMELLRFLARILPLPELD</sequence>
<dbReference type="Proteomes" id="UP001550348">
    <property type="component" value="Unassembled WGS sequence"/>
</dbReference>
<dbReference type="RefSeq" id="WP_355668085.1">
    <property type="nucleotide sequence ID" value="NZ_JBEXRX010000203.1"/>
</dbReference>
<evidence type="ECO:0000313" key="2">
    <source>
        <dbReference type="Proteomes" id="UP001550348"/>
    </source>
</evidence>
<organism evidence="1 2">
    <name type="scientific">Micromonospora fulviviridis</name>
    <dbReference type="NCBI Taxonomy" id="47860"/>
    <lineage>
        <taxon>Bacteria</taxon>
        <taxon>Bacillati</taxon>
        <taxon>Actinomycetota</taxon>
        <taxon>Actinomycetes</taxon>
        <taxon>Micromonosporales</taxon>
        <taxon>Micromonosporaceae</taxon>
        <taxon>Micromonospora</taxon>
    </lineage>
</organism>